<dbReference type="OMA" id="QRRIFRX"/>
<keyword evidence="4" id="KW-0732">Signal</keyword>
<sequence length="139" mass="15261">PAYQLVAVVVAAAGGALLLALAIALVITCCRKSRNDVSKLFVKSSEYPLCPYTERAEAARVPPWGREAFEMHEGGSTKSLLNMTDVYYSPTHLRSSDPEQQNGPFPAFPGGPGSRHSCVYPGQYNLSFISDDSRRRDYF</sequence>
<reference evidence="10" key="2">
    <citation type="submission" date="2025-08" db="UniProtKB">
        <authorList>
            <consortium name="Ensembl"/>
        </authorList>
    </citation>
    <scope>IDENTIFICATION</scope>
    <source>
        <strain evidence="10">Glennie</strain>
    </source>
</reference>
<keyword evidence="2" id="KW-1003">Cell membrane</keyword>
<dbReference type="GeneTree" id="ENSGT00710000106813"/>
<evidence type="ECO:0000256" key="8">
    <source>
        <dbReference type="ARBA" id="ARBA00023180"/>
    </source>
</evidence>
<evidence type="ECO:0000256" key="5">
    <source>
        <dbReference type="ARBA" id="ARBA00022737"/>
    </source>
</evidence>
<keyword evidence="6 9" id="KW-0472">Membrane</keyword>
<keyword evidence="7" id="KW-1015">Disulfide bond</keyword>
<evidence type="ECO:0000256" key="2">
    <source>
        <dbReference type="ARBA" id="ARBA00022475"/>
    </source>
</evidence>
<reference evidence="10 11" key="1">
    <citation type="journal article" date="2008" name="Nature">
        <title>Genome analysis of the platypus reveals unique signatures of evolution.</title>
        <authorList>
            <person name="Warren W.C."/>
            <person name="Hillier L.W."/>
            <person name="Marshall Graves J.A."/>
            <person name="Birney E."/>
            <person name="Ponting C.P."/>
            <person name="Grutzner F."/>
            <person name="Belov K."/>
            <person name="Miller W."/>
            <person name="Clarke L."/>
            <person name="Chinwalla A.T."/>
            <person name="Yang S.P."/>
            <person name="Heger A."/>
            <person name="Locke D.P."/>
            <person name="Miethke P."/>
            <person name="Waters P.D."/>
            <person name="Veyrunes F."/>
            <person name="Fulton L."/>
            <person name="Fulton B."/>
            <person name="Graves T."/>
            <person name="Wallis J."/>
            <person name="Puente X.S."/>
            <person name="Lopez-Otin C."/>
            <person name="Ordonez G.R."/>
            <person name="Eichler E.E."/>
            <person name="Chen L."/>
            <person name="Cheng Z."/>
            <person name="Deakin J.E."/>
            <person name="Alsop A."/>
            <person name="Thompson K."/>
            <person name="Kirby P."/>
            <person name="Papenfuss A.T."/>
            <person name="Wakefield M.J."/>
            <person name="Olender T."/>
            <person name="Lancet D."/>
            <person name="Huttley G.A."/>
            <person name="Smit A.F."/>
            <person name="Pask A."/>
            <person name="Temple-Smith P."/>
            <person name="Batzer M.A."/>
            <person name="Walker J.A."/>
            <person name="Konkel M.K."/>
            <person name="Harris R.S."/>
            <person name="Whittington C.M."/>
            <person name="Wong E.S."/>
            <person name="Gemmell N.J."/>
            <person name="Buschiazzo E."/>
            <person name="Vargas Jentzsch I.M."/>
            <person name="Merkel A."/>
            <person name="Schmitz J."/>
            <person name="Zemann A."/>
            <person name="Churakov G."/>
            <person name="Kriegs J.O."/>
            <person name="Brosius J."/>
            <person name="Murchison E.P."/>
            <person name="Sachidanandam R."/>
            <person name="Smith C."/>
            <person name="Hannon G.J."/>
            <person name="Tsend-Ayush E."/>
            <person name="McMillan D."/>
            <person name="Attenborough R."/>
            <person name="Rens W."/>
            <person name="Ferguson-Smith M."/>
            <person name="Lefevre C.M."/>
            <person name="Sharp J.A."/>
            <person name="Nicholas K.R."/>
            <person name="Ray D.A."/>
            <person name="Kube M."/>
            <person name="Reinhardt R."/>
            <person name="Pringle T.H."/>
            <person name="Taylor J."/>
            <person name="Jones R.C."/>
            <person name="Nixon B."/>
            <person name="Dacheux J.L."/>
            <person name="Niwa H."/>
            <person name="Sekita Y."/>
            <person name="Huang X."/>
            <person name="Stark A."/>
            <person name="Kheradpour P."/>
            <person name="Kellis M."/>
            <person name="Flicek P."/>
            <person name="Chen Y."/>
            <person name="Webber C."/>
            <person name="Hardison R."/>
            <person name="Nelson J."/>
            <person name="Hallsworth-Pepin K."/>
            <person name="Delehaunty K."/>
            <person name="Markovic C."/>
            <person name="Minx P."/>
            <person name="Feng Y."/>
            <person name="Kremitzki C."/>
            <person name="Mitreva M."/>
            <person name="Glasscock J."/>
            <person name="Wylie T."/>
            <person name="Wohldmann P."/>
            <person name="Thiru P."/>
            <person name="Nhan M.N."/>
            <person name="Pohl C.S."/>
            <person name="Smith S.M."/>
            <person name="Hou S."/>
            <person name="Nefedov M."/>
            <person name="de Jong P.J."/>
            <person name="Renfree M.B."/>
            <person name="Mardis E.R."/>
            <person name="Wilson R.K."/>
        </authorList>
    </citation>
    <scope>NUCLEOTIDE SEQUENCE [LARGE SCALE GENOMIC DNA]</scope>
    <source>
        <strain evidence="10 11">Glennie</strain>
    </source>
</reference>
<evidence type="ECO:0000313" key="10">
    <source>
        <dbReference type="Ensembl" id="ENSOANP00000035840.1"/>
    </source>
</evidence>
<feature type="transmembrane region" description="Helical" evidence="9">
    <location>
        <begin position="6"/>
        <end position="30"/>
    </location>
</feature>
<keyword evidence="3" id="KW-0245">EGF-like domain</keyword>
<keyword evidence="11" id="KW-1185">Reference proteome</keyword>
<dbReference type="InParanoid" id="A0A6I8N4S0"/>
<evidence type="ECO:0000313" key="11">
    <source>
        <dbReference type="Proteomes" id="UP000002279"/>
    </source>
</evidence>
<evidence type="ECO:0000256" key="9">
    <source>
        <dbReference type="SAM" id="Phobius"/>
    </source>
</evidence>
<dbReference type="GO" id="GO:0005886">
    <property type="term" value="C:plasma membrane"/>
    <property type="evidence" value="ECO:0007669"/>
    <property type="project" value="UniProtKB-SubCell"/>
</dbReference>
<evidence type="ECO:0000256" key="6">
    <source>
        <dbReference type="ARBA" id="ARBA00023136"/>
    </source>
</evidence>
<proteinExistence type="predicted"/>
<keyword evidence="8" id="KW-0325">Glycoprotein</keyword>
<protein>
    <submittedName>
        <fullName evidence="10">Uncharacterized protein</fullName>
    </submittedName>
</protein>
<evidence type="ECO:0000256" key="4">
    <source>
        <dbReference type="ARBA" id="ARBA00022729"/>
    </source>
</evidence>
<organism evidence="10 11">
    <name type="scientific">Ornithorhynchus anatinus</name>
    <name type="common">Duckbill platypus</name>
    <dbReference type="NCBI Taxonomy" id="9258"/>
    <lineage>
        <taxon>Eukaryota</taxon>
        <taxon>Metazoa</taxon>
        <taxon>Chordata</taxon>
        <taxon>Craniata</taxon>
        <taxon>Vertebrata</taxon>
        <taxon>Euteleostomi</taxon>
        <taxon>Mammalia</taxon>
        <taxon>Monotremata</taxon>
        <taxon>Ornithorhynchidae</taxon>
        <taxon>Ornithorhynchus</taxon>
    </lineage>
</organism>
<name>A0A6I8N4S0_ORNAN</name>
<accession>A0A6I8N4S0</accession>
<dbReference type="AlphaFoldDB" id="A0A6I8N4S0"/>
<keyword evidence="5" id="KW-0677">Repeat</keyword>
<evidence type="ECO:0000256" key="3">
    <source>
        <dbReference type="ARBA" id="ARBA00022536"/>
    </source>
</evidence>
<evidence type="ECO:0000256" key="1">
    <source>
        <dbReference type="ARBA" id="ARBA00004236"/>
    </source>
</evidence>
<dbReference type="Ensembl" id="ENSOANT00000076650.1">
    <property type="protein sequence ID" value="ENSOANP00000035840.1"/>
    <property type="gene ID" value="ENSOANG00000043397.1"/>
</dbReference>
<dbReference type="Proteomes" id="UP000002279">
    <property type="component" value="Chromosome 1"/>
</dbReference>
<dbReference type="PANTHER" id="PTHR24037:SF3">
    <property type="entry name" value="PROTEIN HEG HOMOLOG 1"/>
    <property type="match status" value="1"/>
</dbReference>
<evidence type="ECO:0000256" key="7">
    <source>
        <dbReference type="ARBA" id="ARBA00023157"/>
    </source>
</evidence>
<keyword evidence="9" id="KW-1133">Transmembrane helix</keyword>
<dbReference type="PANTHER" id="PTHR24037">
    <property type="entry name" value="HEART DEVELOPMENT PROTEIN WITH EGF-LIKE DOMAINS 1"/>
    <property type="match status" value="1"/>
</dbReference>
<reference evidence="10" key="3">
    <citation type="submission" date="2025-09" db="UniProtKB">
        <authorList>
            <consortium name="Ensembl"/>
        </authorList>
    </citation>
    <scope>IDENTIFICATION</scope>
    <source>
        <strain evidence="10">Glennie</strain>
    </source>
</reference>
<dbReference type="Bgee" id="ENSOANG00000043397">
    <property type="expression patterns" value="Expressed in heart and 8 other cell types or tissues"/>
</dbReference>
<keyword evidence="9" id="KW-0812">Transmembrane</keyword>
<comment type="subcellular location">
    <subcellularLocation>
        <location evidence="1">Cell membrane</location>
    </subcellularLocation>
</comment>